<dbReference type="GO" id="GO:0005524">
    <property type="term" value="F:ATP binding"/>
    <property type="evidence" value="ECO:0007669"/>
    <property type="project" value="UniProtKB-KW"/>
</dbReference>
<evidence type="ECO:0000256" key="2">
    <source>
        <dbReference type="ARBA" id="ARBA00004997"/>
    </source>
</evidence>
<dbReference type="InterPro" id="IPR001697">
    <property type="entry name" value="Pyr_Knase"/>
</dbReference>
<evidence type="ECO:0000256" key="12">
    <source>
        <dbReference type="ARBA" id="ARBA00023317"/>
    </source>
</evidence>
<dbReference type="GO" id="GO:0000287">
    <property type="term" value="F:magnesium ion binding"/>
    <property type="evidence" value="ECO:0007669"/>
    <property type="project" value="InterPro"/>
</dbReference>
<keyword evidence="9" id="KW-0067">ATP-binding</keyword>
<proteinExistence type="inferred from homology"/>
<dbReference type="InterPro" id="IPR040442">
    <property type="entry name" value="Pyrv_kinase-like_dom_sf"/>
</dbReference>
<evidence type="ECO:0000256" key="8">
    <source>
        <dbReference type="ARBA" id="ARBA00022777"/>
    </source>
</evidence>
<dbReference type="EMBL" id="JACGWL010000016">
    <property type="protein sequence ID" value="KAK4384865.1"/>
    <property type="molecule type" value="Genomic_DNA"/>
</dbReference>
<accession>A0AAE1W1F9</accession>
<comment type="cofactor">
    <cofactor evidence="1">
        <name>K(+)</name>
        <dbReference type="ChEBI" id="CHEBI:29103"/>
    </cofactor>
</comment>
<keyword evidence="7" id="KW-0547">Nucleotide-binding</keyword>
<keyword evidence="10" id="KW-0460">Magnesium</keyword>
<evidence type="ECO:0000256" key="3">
    <source>
        <dbReference type="ARBA" id="ARBA00008663"/>
    </source>
</evidence>
<dbReference type="SUPFAM" id="SSF51621">
    <property type="entry name" value="Phosphoenolpyruvate/pyruvate domain"/>
    <property type="match status" value="1"/>
</dbReference>
<dbReference type="EC" id="2.7.1.40" evidence="4"/>
<keyword evidence="11" id="KW-0324">Glycolysis</keyword>
<dbReference type="Proteomes" id="UP001289374">
    <property type="component" value="Unassembled WGS sequence"/>
</dbReference>
<evidence type="ECO:0000313" key="14">
    <source>
        <dbReference type="EMBL" id="KAK4384865.1"/>
    </source>
</evidence>
<evidence type="ECO:0000256" key="6">
    <source>
        <dbReference type="ARBA" id="ARBA00022723"/>
    </source>
</evidence>
<dbReference type="PANTHER" id="PTHR11817">
    <property type="entry name" value="PYRUVATE KINASE"/>
    <property type="match status" value="1"/>
</dbReference>
<evidence type="ECO:0000313" key="15">
    <source>
        <dbReference type="Proteomes" id="UP001289374"/>
    </source>
</evidence>
<name>A0AAE1W1F9_9LAMI</name>
<evidence type="ECO:0000256" key="11">
    <source>
        <dbReference type="ARBA" id="ARBA00023152"/>
    </source>
</evidence>
<comment type="caution">
    <text evidence="14">The sequence shown here is derived from an EMBL/GenBank/DDBJ whole genome shotgun (WGS) entry which is preliminary data.</text>
</comment>
<sequence>MSCEVWNEAFISMVINEGTRLQLMMIGAVSVCSITEQTALLNHAKFPDSTSVVLYGNSTFLSCKFGPKVPCHKDHILLSQGWGQKLTPRTVAYGMPPEQDDAQRRSSPHFTDDEVFICPEDDECFEEQRNKTAASLVQSSTELQATVAKLGNQESLLDKLKAVQLHILAMEQWNASRIKTCHRNYSASATNLLHYLALKCLDIDQIKEELSSIGLLTLETVNPHVLSSLSACIQMLIGSRSDSLLSQTCSGEGLPVHKKMGNEKLDLGMSSMMKKVSSNRDLLLGTLQCQKMAHIMVTVGQEVVENDTHITDLVNSGATTFRINCAHGNPELWSKIIRMVKRCSQLLEKPCRILMDLAGPKLRTGRLKDGPCVVKISPKRNAFGTVVRPSKVWLTPQGTGPPPPHLAPDVILYVDGQEFLNKLQVDSCVRFSDTRGKRRTLTILSKYPVFSGVGFMAECSKTAYIESGTSLYIKEKGRKSSVGFVVDVPPVEQFVRLRVGDLLIISRDSSDEQDTSPSSANGTHKITCPSGYLFDSVKPGEPISFDDGTKLGSEKSINIPESDIRYEGLTSKDLRDLDFVAAHADMVGISFVRDVRDIVVLRQELAKRKCSKLGIVLKIETKGGFEKLPLLVLEAMKSPNPLGVMIARGDLAVECGWEKLADIQEEIISICSAAHVPVILATQVLESLVKTGVPSRAEITDAANGRRASCVMLNKGKHVVKAVSTLDTILNSQYTRAKAELKPLMLSSPVN</sequence>
<feature type="domain" description="Pyruvate kinase barrel" evidence="13">
    <location>
        <begin position="292"/>
        <end position="377"/>
    </location>
</feature>
<dbReference type="FunFam" id="3.20.20.60:FF:000051">
    <property type="entry name" value="Pyruvate kinase family protein"/>
    <property type="match status" value="1"/>
</dbReference>
<dbReference type="Gene3D" id="3.20.20.60">
    <property type="entry name" value="Phosphoenolpyruvate-binding domains"/>
    <property type="match status" value="2"/>
</dbReference>
<protein>
    <recommendedName>
        <fullName evidence="4">pyruvate kinase</fullName>
        <ecNumber evidence="4">2.7.1.40</ecNumber>
    </recommendedName>
</protein>
<dbReference type="GO" id="GO:0016301">
    <property type="term" value="F:kinase activity"/>
    <property type="evidence" value="ECO:0007669"/>
    <property type="project" value="UniProtKB-KW"/>
</dbReference>
<keyword evidence="12 14" id="KW-0670">Pyruvate</keyword>
<feature type="domain" description="Pyruvate kinase barrel" evidence="13">
    <location>
        <begin position="547"/>
        <end position="714"/>
    </location>
</feature>
<comment type="pathway">
    <text evidence="2">Carbohydrate degradation; glycolysis; pyruvate from D-glyceraldehyde 3-phosphate: step 5/5.</text>
</comment>
<keyword evidence="5" id="KW-0808">Transferase</keyword>
<keyword evidence="8 14" id="KW-0418">Kinase</keyword>
<reference evidence="14" key="1">
    <citation type="submission" date="2020-06" db="EMBL/GenBank/DDBJ databases">
        <authorList>
            <person name="Li T."/>
            <person name="Hu X."/>
            <person name="Zhang T."/>
            <person name="Song X."/>
            <person name="Zhang H."/>
            <person name="Dai N."/>
            <person name="Sheng W."/>
            <person name="Hou X."/>
            <person name="Wei L."/>
        </authorList>
    </citation>
    <scope>NUCLEOTIDE SEQUENCE</scope>
    <source>
        <strain evidence="14">K16</strain>
        <tissue evidence="14">Leaf</tissue>
    </source>
</reference>
<dbReference type="Pfam" id="PF00224">
    <property type="entry name" value="PK"/>
    <property type="match status" value="2"/>
</dbReference>
<evidence type="ECO:0000256" key="7">
    <source>
        <dbReference type="ARBA" id="ARBA00022741"/>
    </source>
</evidence>
<dbReference type="GO" id="GO:0030955">
    <property type="term" value="F:potassium ion binding"/>
    <property type="evidence" value="ECO:0007669"/>
    <property type="project" value="InterPro"/>
</dbReference>
<evidence type="ECO:0000256" key="9">
    <source>
        <dbReference type="ARBA" id="ARBA00022840"/>
    </source>
</evidence>
<dbReference type="GO" id="GO:0004743">
    <property type="term" value="F:pyruvate kinase activity"/>
    <property type="evidence" value="ECO:0007669"/>
    <property type="project" value="UniProtKB-EC"/>
</dbReference>
<keyword evidence="15" id="KW-1185">Reference proteome</keyword>
<dbReference type="InterPro" id="IPR015813">
    <property type="entry name" value="Pyrv/PenolPyrv_kinase-like_dom"/>
</dbReference>
<dbReference type="InterPro" id="IPR015793">
    <property type="entry name" value="Pyrv_Knase_brl"/>
</dbReference>
<reference evidence="14" key="2">
    <citation type="journal article" date="2024" name="Plant">
        <title>Genomic evolution and insights into agronomic trait innovations of Sesamum species.</title>
        <authorList>
            <person name="Miao H."/>
            <person name="Wang L."/>
            <person name="Qu L."/>
            <person name="Liu H."/>
            <person name="Sun Y."/>
            <person name="Le M."/>
            <person name="Wang Q."/>
            <person name="Wei S."/>
            <person name="Zheng Y."/>
            <person name="Lin W."/>
            <person name="Duan Y."/>
            <person name="Cao H."/>
            <person name="Xiong S."/>
            <person name="Wang X."/>
            <person name="Wei L."/>
            <person name="Li C."/>
            <person name="Ma Q."/>
            <person name="Ju M."/>
            <person name="Zhao R."/>
            <person name="Li G."/>
            <person name="Mu C."/>
            <person name="Tian Q."/>
            <person name="Mei H."/>
            <person name="Zhang T."/>
            <person name="Gao T."/>
            <person name="Zhang H."/>
        </authorList>
    </citation>
    <scope>NUCLEOTIDE SEQUENCE</scope>
    <source>
        <strain evidence="14">K16</strain>
    </source>
</reference>
<dbReference type="AlphaFoldDB" id="A0AAE1W1F9"/>
<keyword evidence="6" id="KW-0479">Metal-binding</keyword>
<organism evidence="14 15">
    <name type="scientific">Sesamum angolense</name>
    <dbReference type="NCBI Taxonomy" id="2727404"/>
    <lineage>
        <taxon>Eukaryota</taxon>
        <taxon>Viridiplantae</taxon>
        <taxon>Streptophyta</taxon>
        <taxon>Embryophyta</taxon>
        <taxon>Tracheophyta</taxon>
        <taxon>Spermatophyta</taxon>
        <taxon>Magnoliopsida</taxon>
        <taxon>eudicotyledons</taxon>
        <taxon>Gunneridae</taxon>
        <taxon>Pentapetalae</taxon>
        <taxon>asterids</taxon>
        <taxon>lamiids</taxon>
        <taxon>Lamiales</taxon>
        <taxon>Pedaliaceae</taxon>
        <taxon>Sesamum</taxon>
    </lineage>
</organism>
<evidence type="ECO:0000256" key="5">
    <source>
        <dbReference type="ARBA" id="ARBA00022679"/>
    </source>
</evidence>
<evidence type="ECO:0000256" key="4">
    <source>
        <dbReference type="ARBA" id="ARBA00012142"/>
    </source>
</evidence>
<evidence type="ECO:0000259" key="13">
    <source>
        <dbReference type="Pfam" id="PF00224"/>
    </source>
</evidence>
<comment type="similarity">
    <text evidence="3">Belongs to the pyruvate kinase family.</text>
</comment>
<gene>
    <name evidence="14" type="ORF">Sango_2610500</name>
</gene>
<evidence type="ECO:0000256" key="10">
    <source>
        <dbReference type="ARBA" id="ARBA00022842"/>
    </source>
</evidence>
<evidence type="ECO:0000256" key="1">
    <source>
        <dbReference type="ARBA" id="ARBA00001958"/>
    </source>
</evidence>